<keyword evidence="3" id="KW-1185">Reference proteome</keyword>
<feature type="domain" description="FIST" evidence="1">
    <location>
        <begin position="27"/>
        <end position="245"/>
    </location>
</feature>
<protein>
    <recommendedName>
        <fullName evidence="1">FIST domain-containing protein</fullName>
    </recommendedName>
</protein>
<dbReference type="Pfam" id="PF08495">
    <property type="entry name" value="FIST"/>
    <property type="match status" value="1"/>
</dbReference>
<comment type="caution">
    <text evidence="2">The sequence shown here is derived from an EMBL/GenBank/DDBJ whole genome shotgun (WGS) entry which is preliminary data.</text>
</comment>
<evidence type="ECO:0000313" key="3">
    <source>
        <dbReference type="Proteomes" id="UP001221142"/>
    </source>
</evidence>
<proteinExistence type="predicted"/>
<dbReference type="InterPro" id="IPR013702">
    <property type="entry name" value="FIST_domain_N"/>
</dbReference>
<evidence type="ECO:0000259" key="1">
    <source>
        <dbReference type="Pfam" id="PF08495"/>
    </source>
</evidence>
<name>A0AAD7FUN9_9AGAR</name>
<gene>
    <name evidence="2" type="ORF">FB45DRAFT_897343</name>
</gene>
<dbReference type="EMBL" id="JARKIF010000003">
    <property type="protein sequence ID" value="KAJ7644250.1"/>
    <property type="molecule type" value="Genomic_DNA"/>
</dbReference>
<evidence type="ECO:0000313" key="2">
    <source>
        <dbReference type="EMBL" id="KAJ7644250.1"/>
    </source>
</evidence>
<dbReference type="Proteomes" id="UP001221142">
    <property type="component" value="Unassembled WGS sequence"/>
</dbReference>
<dbReference type="AlphaFoldDB" id="A0AAD7FUN9"/>
<accession>A0AAD7FUN9</accession>
<reference evidence="2" key="1">
    <citation type="submission" date="2023-03" db="EMBL/GenBank/DDBJ databases">
        <title>Massive genome expansion in bonnet fungi (Mycena s.s.) driven by repeated elements and novel gene families across ecological guilds.</title>
        <authorList>
            <consortium name="Lawrence Berkeley National Laboratory"/>
            <person name="Harder C.B."/>
            <person name="Miyauchi S."/>
            <person name="Viragh M."/>
            <person name="Kuo A."/>
            <person name="Thoen E."/>
            <person name="Andreopoulos B."/>
            <person name="Lu D."/>
            <person name="Skrede I."/>
            <person name="Drula E."/>
            <person name="Henrissat B."/>
            <person name="Morin E."/>
            <person name="Kohler A."/>
            <person name="Barry K."/>
            <person name="LaButti K."/>
            <person name="Morin E."/>
            <person name="Salamov A."/>
            <person name="Lipzen A."/>
            <person name="Mereny Z."/>
            <person name="Hegedus B."/>
            <person name="Baldrian P."/>
            <person name="Stursova M."/>
            <person name="Weitz H."/>
            <person name="Taylor A."/>
            <person name="Grigoriev I.V."/>
            <person name="Nagy L.G."/>
            <person name="Martin F."/>
            <person name="Kauserud H."/>
        </authorList>
    </citation>
    <scope>NUCLEOTIDE SEQUENCE</scope>
    <source>
        <strain evidence="2">9284</strain>
    </source>
</reference>
<organism evidence="2 3">
    <name type="scientific">Roridomyces roridus</name>
    <dbReference type="NCBI Taxonomy" id="1738132"/>
    <lineage>
        <taxon>Eukaryota</taxon>
        <taxon>Fungi</taxon>
        <taxon>Dikarya</taxon>
        <taxon>Basidiomycota</taxon>
        <taxon>Agaricomycotina</taxon>
        <taxon>Agaricomycetes</taxon>
        <taxon>Agaricomycetidae</taxon>
        <taxon>Agaricales</taxon>
        <taxon>Marasmiineae</taxon>
        <taxon>Mycenaceae</taxon>
        <taxon>Roridomyces</taxon>
    </lineage>
</organism>
<sequence>MHFSTILTRSPSKLLSHLSRLSYREHVVLFSLSPNVASSELAQLIQRLTTLSPQTIGCLSAPLPGHEELLSCSIGAFRPENCIPFRSQIAGRASTQVGRRHSFRHKESQHAFQDEVPPGKFDWEDVWDQSLTSNELPPALQSSSSEDIATVIYFTDAAPEGLSNALGRFPKTTKLGLLATPTPFITGRPVTLFEGDRIHGSGAVGVALKHPKAQTRVQFLDMSPLSSPMAVTQAEGNLVISLDNKNPTQLLLEAIRKSGIELSASDTLKDNDEFCLATLQNDQPHQMSHIISGDPSRGTIALRTMSGPPIGAHVQFFHRPKSTNPTIPSELTRSANPQPTLGFIATSETHQSLFPSAEDEGVQVFEGTYLAGSEGGFILSRSEEGKSETPWNCTVPGGLGMLTWRET</sequence>